<name>A0ABY5VFI7_9FIRM</name>
<accession>A0ABY5VFI7</accession>
<feature type="compositionally biased region" description="Basic and acidic residues" evidence="1">
    <location>
        <begin position="34"/>
        <end position="44"/>
    </location>
</feature>
<evidence type="ECO:0000313" key="3">
    <source>
        <dbReference type="EMBL" id="UWP59349.1"/>
    </source>
</evidence>
<feature type="region of interest" description="Disordered" evidence="1">
    <location>
        <begin position="30"/>
        <end position="62"/>
    </location>
</feature>
<reference evidence="3" key="1">
    <citation type="journal article" date="2022" name="Cell">
        <title>Design, construction, and in vivo augmentation of a complex gut microbiome.</title>
        <authorList>
            <person name="Cheng A.G."/>
            <person name="Ho P.Y."/>
            <person name="Aranda-Diaz A."/>
            <person name="Jain S."/>
            <person name="Yu F.B."/>
            <person name="Meng X."/>
            <person name="Wang M."/>
            <person name="Iakiviak M."/>
            <person name="Nagashima K."/>
            <person name="Zhao A."/>
            <person name="Murugkar P."/>
            <person name="Patil A."/>
            <person name="Atabakhsh K."/>
            <person name="Weakley A."/>
            <person name="Yan J."/>
            <person name="Brumbaugh A.R."/>
            <person name="Higginbottom S."/>
            <person name="Dimas A."/>
            <person name="Shiver A.L."/>
            <person name="Deutschbauer A."/>
            <person name="Neff N."/>
            <person name="Sonnenburg J.L."/>
            <person name="Huang K.C."/>
            <person name="Fischbach M.A."/>
        </authorList>
    </citation>
    <scope>NUCLEOTIDE SEQUENCE</scope>
    <source>
        <strain evidence="3">DSM 19829</strain>
    </source>
</reference>
<organism evidence="3 4">
    <name type="scientific">Ruminococcus gauvreauii</name>
    <dbReference type="NCBI Taxonomy" id="438033"/>
    <lineage>
        <taxon>Bacteria</taxon>
        <taxon>Bacillati</taxon>
        <taxon>Bacillota</taxon>
        <taxon>Clostridia</taxon>
        <taxon>Eubacteriales</taxon>
        <taxon>Oscillospiraceae</taxon>
        <taxon>Ruminococcus</taxon>
    </lineage>
</organism>
<proteinExistence type="predicted"/>
<feature type="signal peptide" evidence="2">
    <location>
        <begin position="1"/>
        <end position="26"/>
    </location>
</feature>
<feature type="chain" id="PRO_5045110932" evidence="2">
    <location>
        <begin position="27"/>
        <end position="103"/>
    </location>
</feature>
<evidence type="ECO:0000256" key="2">
    <source>
        <dbReference type="SAM" id="SignalP"/>
    </source>
</evidence>
<keyword evidence="4" id="KW-1185">Reference proteome</keyword>
<sequence>MMKNKIAGGLIALASITAFTAFTAFAAEPSVSAEKPDSAVVRDSEQEDVVTTESTHTFSSEDGAEVEFVPAENYELKTDENGDQYLIMESGEKVYFSSTEASE</sequence>
<keyword evidence="2" id="KW-0732">Signal</keyword>
<dbReference type="RefSeq" id="WP_028527971.1">
    <property type="nucleotide sequence ID" value="NZ_CABLBR010000006.1"/>
</dbReference>
<dbReference type="Proteomes" id="UP001060164">
    <property type="component" value="Chromosome"/>
</dbReference>
<evidence type="ECO:0000313" key="4">
    <source>
        <dbReference type="Proteomes" id="UP001060164"/>
    </source>
</evidence>
<protein>
    <submittedName>
        <fullName evidence="3">Uncharacterized protein</fullName>
    </submittedName>
</protein>
<evidence type="ECO:0000256" key="1">
    <source>
        <dbReference type="SAM" id="MobiDB-lite"/>
    </source>
</evidence>
<feature type="compositionally biased region" description="Polar residues" evidence="1">
    <location>
        <begin position="51"/>
        <end position="60"/>
    </location>
</feature>
<dbReference type="EMBL" id="CP102290">
    <property type="protein sequence ID" value="UWP59349.1"/>
    <property type="molecule type" value="Genomic_DNA"/>
</dbReference>
<gene>
    <name evidence="3" type="ORF">NQ502_18655</name>
</gene>